<accession>A0A1M6UMW3</accession>
<dbReference type="RefSeq" id="WP_072993262.1">
    <property type="nucleotide sequence ID" value="NZ_FQZB01000024.1"/>
</dbReference>
<evidence type="ECO:0000313" key="3">
    <source>
        <dbReference type="Proteomes" id="UP000184310"/>
    </source>
</evidence>
<evidence type="ECO:0000256" key="1">
    <source>
        <dbReference type="HAMAP-Rule" id="MF_00652"/>
    </source>
</evidence>
<dbReference type="EMBL" id="FQZB01000024">
    <property type="protein sequence ID" value="SHK70473.1"/>
    <property type="molecule type" value="Genomic_DNA"/>
</dbReference>
<dbReference type="PANTHER" id="PTHR30283">
    <property type="entry name" value="PEROXIDE STRESS RESPONSE PROTEIN YAAA"/>
    <property type="match status" value="1"/>
</dbReference>
<dbReference type="AlphaFoldDB" id="A0A1M6UMW3"/>
<dbReference type="NCBIfam" id="NF002542">
    <property type="entry name" value="PRK02101.1-3"/>
    <property type="match status" value="1"/>
</dbReference>
<sequence length="252" mass="29334">MITVLSPAKTLDMNKVELDLEKTIPRFLDNAEELIEELRELEVHDISKLMKISEDLSVLNFMRYKEWKKEKSGEEKQAILAFKGEAYRGLKADDFFKEDLEFANKHLRILSGLYGVLKPLDGIKPYRLEMGIKLKVGVNKNLYEYWGDTLSNSLLEELEFHKDNNIINLASEEYFKAVGLNSGYNVVTPIFKERKGLELKVVSVYAKKARGLMCNYIIKNRIDSLEALKKFNEEGYEFSEEYSNMNNFVFIR</sequence>
<dbReference type="Pfam" id="PF03883">
    <property type="entry name" value="H2O2_YaaD"/>
    <property type="match status" value="1"/>
</dbReference>
<dbReference type="GO" id="GO:0033194">
    <property type="term" value="P:response to hydroperoxide"/>
    <property type="evidence" value="ECO:0007669"/>
    <property type="project" value="TreeGrafter"/>
</dbReference>
<organism evidence="2 3">
    <name type="scientific">Clostridium cavendishii DSM 21758</name>
    <dbReference type="NCBI Taxonomy" id="1121302"/>
    <lineage>
        <taxon>Bacteria</taxon>
        <taxon>Bacillati</taxon>
        <taxon>Bacillota</taxon>
        <taxon>Clostridia</taxon>
        <taxon>Eubacteriales</taxon>
        <taxon>Clostridiaceae</taxon>
        <taxon>Clostridium</taxon>
    </lineage>
</organism>
<reference evidence="2 3" key="1">
    <citation type="submission" date="2016-11" db="EMBL/GenBank/DDBJ databases">
        <authorList>
            <person name="Jaros S."/>
            <person name="Januszkiewicz K."/>
            <person name="Wedrychowicz H."/>
        </authorList>
    </citation>
    <scope>NUCLEOTIDE SEQUENCE [LARGE SCALE GENOMIC DNA]</scope>
    <source>
        <strain evidence="2 3">DSM 21758</strain>
    </source>
</reference>
<gene>
    <name evidence="2" type="ORF">SAMN02745163_04301</name>
</gene>
<dbReference type="PANTHER" id="PTHR30283:SF4">
    <property type="entry name" value="PEROXIDE STRESS RESISTANCE PROTEIN YAAA"/>
    <property type="match status" value="1"/>
</dbReference>
<name>A0A1M6UMW3_9CLOT</name>
<evidence type="ECO:0000313" key="2">
    <source>
        <dbReference type="EMBL" id="SHK70473.1"/>
    </source>
</evidence>
<dbReference type="GO" id="GO:0005829">
    <property type="term" value="C:cytosol"/>
    <property type="evidence" value="ECO:0007669"/>
    <property type="project" value="TreeGrafter"/>
</dbReference>
<protein>
    <recommendedName>
        <fullName evidence="1">UPF0246 protein SAMN02745163_04301</fullName>
    </recommendedName>
</protein>
<proteinExistence type="inferred from homology"/>
<dbReference type="HAMAP" id="MF_00652">
    <property type="entry name" value="UPF0246"/>
    <property type="match status" value="1"/>
</dbReference>
<keyword evidence="3" id="KW-1185">Reference proteome</keyword>
<dbReference type="STRING" id="1121302.SAMN02745163_04301"/>
<dbReference type="InterPro" id="IPR005583">
    <property type="entry name" value="YaaA"/>
</dbReference>
<dbReference type="Proteomes" id="UP000184310">
    <property type="component" value="Unassembled WGS sequence"/>
</dbReference>
<dbReference type="OrthoDB" id="9777133at2"/>
<comment type="similarity">
    <text evidence="1">Belongs to the UPF0246 family.</text>
</comment>